<sequence>MKIQNTFFKKTLVVLAMSAGLFNLPAHATTVNIGASVTVNNTINVAFTPMNLGTISATKDDAAGAEIATMVLSPNPATAPVATNGATSDATMVVLSAGSPATVTVSGAASNYALAVTLPTVAVTLSDPAAASADTFTLDTFTKYATTEGNNQTFGTTTDATGNLVFNVGATLKTVANGAAPKDLYDETTYTGTFAVTVSY</sequence>
<evidence type="ECO:0008006" key="4">
    <source>
        <dbReference type="Google" id="ProtNLM"/>
    </source>
</evidence>
<gene>
    <name evidence="2" type="ORF">THMIRHAT_07340</name>
</gene>
<dbReference type="EMBL" id="AP021888">
    <property type="protein sequence ID" value="BBP42988.1"/>
    <property type="molecule type" value="Genomic_DNA"/>
</dbReference>
<dbReference type="Pfam" id="PF14352">
    <property type="entry name" value="DUF4402"/>
    <property type="match status" value="1"/>
</dbReference>
<feature type="chain" id="PRO_5026045040" description="DUF4402 domain-containing protein" evidence="1">
    <location>
        <begin position="29"/>
        <end position="200"/>
    </location>
</feature>
<protein>
    <recommendedName>
        <fullName evidence="4">DUF4402 domain-containing protein</fullName>
    </recommendedName>
</protein>
<feature type="signal peptide" evidence="1">
    <location>
        <begin position="1"/>
        <end position="28"/>
    </location>
</feature>
<name>A0A6F8PLN8_9GAMM</name>
<dbReference type="Proteomes" id="UP000501466">
    <property type="component" value="Chromosome"/>
</dbReference>
<keyword evidence="3" id="KW-1185">Reference proteome</keyword>
<organism evidence="2 3">
    <name type="scientific">Thiosulfativibrio zosterae</name>
    <dbReference type="NCBI Taxonomy" id="2675053"/>
    <lineage>
        <taxon>Bacteria</taxon>
        <taxon>Pseudomonadati</taxon>
        <taxon>Pseudomonadota</taxon>
        <taxon>Gammaproteobacteria</taxon>
        <taxon>Thiotrichales</taxon>
        <taxon>Piscirickettsiaceae</taxon>
        <taxon>Thiosulfativibrio</taxon>
    </lineage>
</organism>
<dbReference type="KEGG" id="tzo:THMIRHAT_07340"/>
<reference evidence="3" key="1">
    <citation type="submission" date="2019-11" db="EMBL/GenBank/DDBJ databases">
        <title>Isolation and characterization of two novel species in the genus Thiomicrorhabdus.</title>
        <authorList>
            <person name="Mochizuki J."/>
            <person name="Kojima H."/>
            <person name="Fukui M."/>
        </authorList>
    </citation>
    <scope>NUCLEOTIDE SEQUENCE [LARGE SCALE GENOMIC DNA]</scope>
    <source>
        <strain evidence="3">AkT22</strain>
    </source>
</reference>
<dbReference type="InterPro" id="IPR025514">
    <property type="entry name" value="DUF4402"/>
</dbReference>
<evidence type="ECO:0000313" key="2">
    <source>
        <dbReference type="EMBL" id="BBP42988.1"/>
    </source>
</evidence>
<evidence type="ECO:0000256" key="1">
    <source>
        <dbReference type="SAM" id="SignalP"/>
    </source>
</evidence>
<dbReference type="AlphaFoldDB" id="A0A6F8PLN8"/>
<keyword evidence="1" id="KW-0732">Signal</keyword>
<proteinExistence type="predicted"/>
<evidence type="ECO:0000313" key="3">
    <source>
        <dbReference type="Proteomes" id="UP000501466"/>
    </source>
</evidence>
<accession>A0A6F8PLN8</accession>